<reference evidence="5 6" key="1">
    <citation type="submission" date="2010-08" db="EMBL/GenBank/DDBJ databases">
        <authorList>
            <person name="Muzny D."/>
            <person name="Qin X."/>
            <person name="Deng J."/>
            <person name="Jiang H."/>
            <person name="Liu Y."/>
            <person name="Qu J."/>
            <person name="Song X.-Z."/>
            <person name="Zhang L."/>
            <person name="Thornton R."/>
            <person name="Coyle M."/>
            <person name="Francisco L."/>
            <person name="Jackson L."/>
            <person name="Javaid M."/>
            <person name="Korchina V."/>
            <person name="Kovar C."/>
            <person name="Mata R."/>
            <person name="Mathew T."/>
            <person name="Ngo R."/>
            <person name="Nguyen L."/>
            <person name="Nguyen N."/>
            <person name="Okwuonu G."/>
            <person name="Ongeri F."/>
            <person name="Pham C."/>
            <person name="Simmons D."/>
            <person name="Wilczek-Boney K."/>
            <person name="Hale W."/>
            <person name="Jakkamsetti A."/>
            <person name="Pham P."/>
            <person name="Ruth R."/>
            <person name="San Lucas F."/>
            <person name="Warren J."/>
            <person name="Zhang J."/>
            <person name="Zhao Z."/>
            <person name="Zhou C."/>
            <person name="Zhu D."/>
            <person name="Lee S."/>
            <person name="Bess C."/>
            <person name="Blankenburg K."/>
            <person name="Forbes L."/>
            <person name="Fu Q."/>
            <person name="Gubbala S."/>
            <person name="Hirani K."/>
            <person name="Jayaseelan J.C."/>
            <person name="Lara F."/>
            <person name="Munidasa M."/>
            <person name="Palculict T."/>
            <person name="Patil S."/>
            <person name="Pu L.-L."/>
            <person name="Saada N."/>
            <person name="Tang L."/>
            <person name="Weissenberger G."/>
            <person name="Zhu Y."/>
            <person name="Hemphill L."/>
            <person name="Shang Y."/>
            <person name="Youmans B."/>
            <person name="Ayvaz T."/>
            <person name="Ross M."/>
            <person name="Santibanez J."/>
            <person name="Aqrawi P."/>
            <person name="Gross S."/>
            <person name="Joshi V."/>
            <person name="Fowler G."/>
            <person name="Nazareth L."/>
            <person name="Reid J."/>
            <person name="Worley K."/>
            <person name="Petrosino J."/>
            <person name="Highlander S."/>
            <person name="Gibbs R."/>
        </authorList>
    </citation>
    <scope>NUCLEOTIDE SEQUENCE [LARGE SCALE GENOMIC DNA]</scope>
    <source>
        <strain evidence="5 6">ATCC 27679</strain>
    </source>
</reference>
<dbReference type="Pfam" id="PF13439">
    <property type="entry name" value="Glyco_transf_4"/>
    <property type="match status" value="1"/>
</dbReference>
<evidence type="ECO:0000259" key="3">
    <source>
        <dbReference type="Pfam" id="PF00534"/>
    </source>
</evidence>
<evidence type="ECO:0000313" key="6">
    <source>
        <dbReference type="Proteomes" id="UP000003323"/>
    </source>
</evidence>
<dbReference type="Gene3D" id="3.40.50.2000">
    <property type="entry name" value="Glycogen Phosphorylase B"/>
    <property type="match status" value="2"/>
</dbReference>
<dbReference type="Pfam" id="PF00534">
    <property type="entry name" value="Glycos_transf_1"/>
    <property type="match status" value="1"/>
</dbReference>
<evidence type="ECO:0000256" key="1">
    <source>
        <dbReference type="ARBA" id="ARBA00022676"/>
    </source>
</evidence>
<dbReference type="GO" id="GO:0016757">
    <property type="term" value="F:glycosyltransferase activity"/>
    <property type="evidence" value="ECO:0007669"/>
    <property type="project" value="UniProtKB-KW"/>
</dbReference>
<organism evidence="5 6">
    <name type="scientific">Bifidobacterium dentium ATCC 27679</name>
    <dbReference type="NCBI Taxonomy" id="871562"/>
    <lineage>
        <taxon>Bacteria</taxon>
        <taxon>Bacillati</taxon>
        <taxon>Actinomycetota</taxon>
        <taxon>Actinomycetes</taxon>
        <taxon>Bifidobacteriales</taxon>
        <taxon>Bifidobacteriaceae</taxon>
        <taxon>Bifidobacterium</taxon>
    </lineage>
</organism>
<dbReference type="InterPro" id="IPR028098">
    <property type="entry name" value="Glyco_trans_4-like_N"/>
</dbReference>
<comment type="caution">
    <text evidence="5">The sequence shown here is derived from an EMBL/GenBank/DDBJ whole genome shotgun (WGS) entry which is preliminary data.</text>
</comment>
<proteinExistence type="predicted"/>
<dbReference type="InterPro" id="IPR001296">
    <property type="entry name" value="Glyco_trans_1"/>
</dbReference>
<feature type="domain" description="Glycosyl transferase family 1" evidence="3">
    <location>
        <begin position="256"/>
        <end position="403"/>
    </location>
</feature>
<gene>
    <name evidence="5" type="primary">epsF</name>
    <name evidence="5" type="ORF">HMPREF0168_0109</name>
</gene>
<dbReference type="EMBL" id="AEEQ01000003">
    <property type="protein sequence ID" value="EFM42455.1"/>
    <property type="molecule type" value="Genomic_DNA"/>
</dbReference>
<dbReference type="PANTHER" id="PTHR12526">
    <property type="entry name" value="GLYCOSYLTRANSFERASE"/>
    <property type="match status" value="1"/>
</dbReference>
<keyword evidence="1 5" id="KW-0328">Glycosyltransferase</keyword>
<dbReference type="HOGENOM" id="CLU_009583_0_3_11"/>
<sequence>MSHHKKGSPTATLRTHLKVNTKTYLGESIIRVTGDAETTLACKILETIQGESMTEAKKKLLIVQEAMGGCGRNVVDIVTGIDHSRFDVTVAYGTGRLDDYYRKALPEMENHATLIPIPELIRDISAPNDIKAWLRVHALIKQIKPDILHCHSSKAGVIGRSAVIGSHVAKIFYTPHAYAFQAREFSKPKRLLFVMLERIFSHLFTTCTFNVSTGERDIALQYGIDDPNKFKVVYNGIPDIALPSREEALQSLGLSGLPQDAIIVGSTVRLAAQKDPMTFARIAKMVVERDPRAHFVCVGDGDLQDDVARFVEDNDLGGNVHLLGYRDDAERVVTAFDVYLLTSLYEGLPYSLVESLRAGVPIVATNVTGSNEVVRPDVNGYLFEVGNVEDGARQVERVIAERSCNGRFSPDAVRNTYLDKFTSARMLGGVQQSYLD</sequence>
<dbReference type="Proteomes" id="UP000003323">
    <property type="component" value="Unassembled WGS sequence"/>
</dbReference>
<evidence type="ECO:0000259" key="4">
    <source>
        <dbReference type="Pfam" id="PF13439"/>
    </source>
</evidence>
<keyword evidence="2 5" id="KW-0808">Transferase</keyword>
<protein>
    <submittedName>
        <fullName evidence="5">Glycosyltransferase, group 1 family protein</fullName>
        <ecNumber evidence="5">2.4.-.-</ecNumber>
    </submittedName>
</protein>
<accession>E0Q4Q2</accession>
<dbReference type="EC" id="2.4.-.-" evidence="5"/>
<dbReference type="AlphaFoldDB" id="E0Q4Q2"/>
<evidence type="ECO:0000256" key="2">
    <source>
        <dbReference type="ARBA" id="ARBA00022679"/>
    </source>
</evidence>
<feature type="domain" description="Glycosyltransferase subfamily 4-like N-terminal" evidence="4">
    <location>
        <begin position="67"/>
        <end position="237"/>
    </location>
</feature>
<dbReference type="SUPFAM" id="SSF53756">
    <property type="entry name" value="UDP-Glycosyltransferase/glycogen phosphorylase"/>
    <property type="match status" value="1"/>
</dbReference>
<evidence type="ECO:0000313" key="5">
    <source>
        <dbReference type="EMBL" id="EFM42455.1"/>
    </source>
</evidence>
<name>E0Q4Q2_9BIFI</name>
<dbReference type="PANTHER" id="PTHR12526:SF630">
    <property type="entry name" value="GLYCOSYLTRANSFERASE"/>
    <property type="match status" value="1"/>
</dbReference>